<dbReference type="RefSeq" id="WP_344028492.1">
    <property type="nucleotide sequence ID" value="NZ_BAAAOB010000001.1"/>
</dbReference>
<reference evidence="5 6" key="1">
    <citation type="journal article" date="2019" name="Int. J. Syst. Evol. Microbiol.">
        <title>The Global Catalogue of Microorganisms (GCM) 10K type strain sequencing project: providing services to taxonomists for standard genome sequencing and annotation.</title>
        <authorList>
            <consortium name="The Broad Institute Genomics Platform"/>
            <consortium name="The Broad Institute Genome Sequencing Center for Infectious Disease"/>
            <person name="Wu L."/>
            <person name="Ma J."/>
        </authorList>
    </citation>
    <scope>NUCLEOTIDE SEQUENCE [LARGE SCALE GENOMIC DNA]</scope>
    <source>
        <strain evidence="5 6">JCM 14736</strain>
    </source>
</reference>
<dbReference type="PROSITE" id="PS50949">
    <property type="entry name" value="HTH_GNTR"/>
    <property type="match status" value="1"/>
</dbReference>
<proteinExistence type="predicted"/>
<gene>
    <name evidence="5" type="ORF">GCM10009768_03230</name>
</gene>
<dbReference type="InterPro" id="IPR000485">
    <property type="entry name" value="AsnC-type_HTH_dom"/>
</dbReference>
<dbReference type="EMBL" id="BAAAOB010000001">
    <property type="protein sequence ID" value="GAA1777977.1"/>
    <property type="molecule type" value="Genomic_DNA"/>
</dbReference>
<keyword evidence="2" id="KW-0238">DNA-binding</keyword>
<dbReference type="InterPro" id="IPR036390">
    <property type="entry name" value="WH_DNA-bd_sf"/>
</dbReference>
<comment type="caution">
    <text evidence="5">The sequence shown here is derived from an EMBL/GenBank/DDBJ whole genome shotgun (WGS) entry which is preliminary data.</text>
</comment>
<keyword evidence="6" id="KW-1185">Reference proteome</keyword>
<sequence>MPPVPALGSTGTPAHDGTRLDLRVDLLSDQVYDRLIRDIVLERYTPGQRLKLDEIAAELGISRTPVREAVRRLADEGFITIARNSRTEVAHWGDTDMQERVRALGLLVAGAIDHADTAQLNRSIPGASCREHRPSGDCEHRDPFAGLARFLEVSAALLPVGYPTGAEGFSRGVLGPLGTYLTHVTLTGRGHAPAVRAAGLEWCAVERELLRGNGAALRDYAERVHRSFRSGGSARRAVA</sequence>
<dbReference type="InterPro" id="IPR036388">
    <property type="entry name" value="WH-like_DNA-bd_sf"/>
</dbReference>
<accession>A0ABN2L7K6</accession>
<dbReference type="SUPFAM" id="SSF46785">
    <property type="entry name" value="Winged helix' DNA-binding domain"/>
    <property type="match status" value="1"/>
</dbReference>
<evidence type="ECO:0000259" key="4">
    <source>
        <dbReference type="PROSITE" id="PS50949"/>
    </source>
</evidence>
<feature type="domain" description="HTH gntR-type" evidence="4">
    <location>
        <begin position="25"/>
        <end position="92"/>
    </location>
</feature>
<dbReference type="PANTHER" id="PTHR43537">
    <property type="entry name" value="TRANSCRIPTIONAL REGULATOR, GNTR FAMILY"/>
    <property type="match status" value="1"/>
</dbReference>
<evidence type="ECO:0000256" key="3">
    <source>
        <dbReference type="ARBA" id="ARBA00023163"/>
    </source>
</evidence>
<protein>
    <recommendedName>
        <fullName evidence="4">HTH gntR-type domain-containing protein</fullName>
    </recommendedName>
</protein>
<keyword evidence="3" id="KW-0804">Transcription</keyword>
<dbReference type="Gene3D" id="1.10.10.10">
    <property type="entry name" value="Winged helix-like DNA-binding domain superfamily/Winged helix DNA-binding domain"/>
    <property type="match status" value="1"/>
</dbReference>
<dbReference type="InterPro" id="IPR000524">
    <property type="entry name" value="Tscrpt_reg_HTH_GntR"/>
</dbReference>
<dbReference type="Pfam" id="PF00392">
    <property type="entry name" value="GntR"/>
    <property type="match status" value="1"/>
</dbReference>
<keyword evidence="1" id="KW-0805">Transcription regulation</keyword>
<evidence type="ECO:0000256" key="2">
    <source>
        <dbReference type="ARBA" id="ARBA00023125"/>
    </source>
</evidence>
<evidence type="ECO:0000256" key="1">
    <source>
        <dbReference type="ARBA" id="ARBA00023015"/>
    </source>
</evidence>
<dbReference type="SMART" id="SM00345">
    <property type="entry name" value="HTH_GNTR"/>
    <property type="match status" value="1"/>
</dbReference>
<dbReference type="CDD" id="cd07377">
    <property type="entry name" value="WHTH_GntR"/>
    <property type="match status" value="1"/>
</dbReference>
<dbReference type="Proteomes" id="UP001500851">
    <property type="component" value="Unassembled WGS sequence"/>
</dbReference>
<organism evidence="5 6">
    <name type="scientific">Leucobacter iarius</name>
    <dbReference type="NCBI Taxonomy" id="333963"/>
    <lineage>
        <taxon>Bacteria</taxon>
        <taxon>Bacillati</taxon>
        <taxon>Actinomycetota</taxon>
        <taxon>Actinomycetes</taxon>
        <taxon>Micrococcales</taxon>
        <taxon>Microbacteriaceae</taxon>
        <taxon>Leucobacter</taxon>
    </lineage>
</organism>
<name>A0ABN2L7K6_9MICO</name>
<evidence type="ECO:0000313" key="6">
    <source>
        <dbReference type="Proteomes" id="UP001500851"/>
    </source>
</evidence>
<dbReference type="PANTHER" id="PTHR43537:SF24">
    <property type="entry name" value="GLUCONATE OPERON TRANSCRIPTIONAL REPRESSOR"/>
    <property type="match status" value="1"/>
</dbReference>
<evidence type="ECO:0000313" key="5">
    <source>
        <dbReference type="EMBL" id="GAA1777977.1"/>
    </source>
</evidence>
<dbReference type="PRINTS" id="PR00033">
    <property type="entry name" value="HTHASNC"/>
</dbReference>